<name>A0AAV4S2G7_CAEEX</name>
<evidence type="ECO:0000256" key="1">
    <source>
        <dbReference type="SAM" id="MobiDB-lite"/>
    </source>
</evidence>
<dbReference type="Proteomes" id="UP001054945">
    <property type="component" value="Unassembled WGS sequence"/>
</dbReference>
<comment type="caution">
    <text evidence="2">The sequence shown here is derived from an EMBL/GenBank/DDBJ whole genome shotgun (WGS) entry which is preliminary data.</text>
</comment>
<feature type="region of interest" description="Disordered" evidence="1">
    <location>
        <begin position="1"/>
        <end position="31"/>
    </location>
</feature>
<evidence type="ECO:0000313" key="3">
    <source>
        <dbReference type="Proteomes" id="UP001054945"/>
    </source>
</evidence>
<dbReference type="EMBL" id="BPLR01008916">
    <property type="protein sequence ID" value="GIY28174.1"/>
    <property type="molecule type" value="Genomic_DNA"/>
</dbReference>
<accession>A0AAV4S2G7</accession>
<reference evidence="2 3" key="1">
    <citation type="submission" date="2021-06" db="EMBL/GenBank/DDBJ databases">
        <title>Caerostris extrusa draft genome.</title>
        <authorList>
            <person name="Kono N."/>
            <person name="Arakawa K."/>
        </authorList>
    </citation>
    <scope>NUCLEOTIDE SEQUENCE [LARGE SCALE GENOMIC DNA]</scope>
</reference>
<dbReference type="AlphaFoldDB" id="A0AAV4S2G7"/>
<proteinExistence type="predicted"/>
<gene>
    <name evidence="2" type="ORF">CEXT_385671</name>
</gene>
<evidence type="ECO:0000313" key="2">
    <source>
        <dbReference type="EMBL" id="GIY28174.1"/>
    </source>
</evidence>
<organism evidence="2 3">
    <name type="scientific">Caerostris extrusa</name>
    <name type="common">Bark spider</name>
    <name type="synonym">Caerostris bankana</name>
    <dbReference type="NCBI Taxonomy" id="172846"/>
    <lineage>
        <taxon>Eukaryota</taxon>
        <taxon>Metazoa</taxon>
        <taxon>Ecdysozoa</taxon>
        <taxon>Arthropoda</taxon>
        <taxon>Chelicerata</taxon>
        <taxon>Arachnida</taxon>
        <taxon>Araneae</taxon>
        <taxon>Araneomorphae</taxon>
        <taxon>Entelegynae</taxon>
        <taxon>Araneoidea</taxon>
        <taxon>Araneidae</taxon>
        <taxon>Caerostris</taxon>
    </lineage>
</organism>
<protein>
    <submittedName>
        <fullName evidence="2">Uncharacterized protein</fullName>
    </submittedName>
</protein>
<keyword evidence="3" id="KW-1185">Reference proteome</keyword>
<sequence>MPKPEEDNGNFSNNPFSLHPPKKKGGEGTRTWKQEQIFAMQERFCRKRSSNQNFRCPLNLSTLLDSSAPDCISDRLRSSALAVCHYEFQCLATCI</sequence>